<reference evidence="8" key="1">
    <citation type="submission" date="2023-07" db="EMBL/GenBank/DDBJ databases">
        <authorList>
            <person name="Stuckert A."/>
        </authorList>
    </citation>
    <scope>NUCLEOTIDE SEQUENCE</scope>
</reference>
<dbReference type="EMBL" id="CAUEEQ010070231">
    <property type="protein sequence ID" value="CAJ0965854.1"/>
    <property type="molecule type" value="Genomic_DNA"/>
</dbReference>
<dbReference type="Proteomes" id="UP001176940">
    <property type="component" value="Unassembled WGS sequence"/>
</dbReference>
<dbReference type="PROSITE" id="PS51037">
    <property type="entry name" value="YEATS"/>
    <property type="match status" value="1"/>
</dbReference>
<feature type="region of interest" description="Disordered" evidence="6">
    <location>
        <begin position="205"/>
        <end position="224"/>
    </location>
</feature>
<name>A0ABN9MGD2_9NEOB</name>
<accession>A0ABN9MGD2</accession>
<dbReference type="InterPro" id="IPR055129">
    <property type="entry name" value="YEATS_dom"/>
</dbReference>
<keyword evidence="3 4" id="KW-0539">Nucleus</keyword>
<evidence type="ECO:0000256" key="3">
    <source>
        <dbReference type="ARBA" id="ARBA00023242"/>
    </source>
</evidence>
<keyword evidence="9" id="KW-1185">Reference proteome</keyword>
<dbReference type="CDD" id="cd16909">
    <property type="entry name" value="YEATS_GAS41_like"/>
    <property type="match status" value="1"/>
</dbReference>
<organism evidence="8 9">
    <name type="scientific">Ranitomeya imitator</name>
    <name type="common">mimic poison frog</name>
    <dbReference type="NCBI Taxonomy" id="111125"/>
    <lineage>
        <taxon>Eukaryota</taxon>
        <taxon>Metazoa</taxon>
        <taxon>Chordata</taxon>
        <taxon>Craniata</taxon>
        <taxon>Vertebrata</taxon>
        <taxon>Euteleostomi</taxon>
        <taxon>Amphibia</taxon>
        <taxon>Batrachia</taxon>
        <taxon>Anura</taxon>
        <taxon>Neobatrachia</taxon>
        <taxon>Hyloidea</taxon>
        <taxon>Dendrobatidae</taxon>
        <taxon>Dendrobatinae</taxon>
        <taxon>Ranitomeya</taxon>
    </lineage>
</organism>
<evidence type="ECO:0000259" key="7">
    <source>
        <dbReference type="PROSITE" id="PS51037"/>
    </source>
</evidence>
<dbReference type="Pfam" id="PF03366">
    <property type="entry name" value="YEATS"/>
    <property type="match status" value="1"/>
</dbReference>
<evidence type="ECO:0000256" key="2">
    <source>
        <dbReference type="ARBA" id="ARBA00023163"/>
    </source>
</evidence>
<keyword evidence="1" id="KW-0805">Transcription regulation</keyword>
<comment type="caution">
    <text evidence="8">The sequence shown here is derived from an EMBL/GenBank/DDBJ whole genome shotgun (WGS) entry which is preliminary data.</text>
</comment>
<evidence type="ECO:0000313" key="8">
    <source>
        <dbReference type="EMBL" id="CAJ0965854.1"/>
    </source>
</evidence>
<dbReference type="PANTHER" id="PTHR47573:SF1">
    <property type="entry name" value="PROTEIN AF-9 HOMOLOG"/>
    <property type="match status" value="1"/>
</dbReference>
<evidence type="ECO:0000256" key="4">
    <source>
        <dbReference type="PROSITE-ProRule" id="PRU00376"/>
    </source>
</evidence>
<sequence length="310" mass="35375">MFKRMAEFGPDSGGRVKGVTIVKPIVYGNVARYFGKKREEDGHTHQWTVYVKPYRNEDMSAYVKKIQFKLHESYGNPLRDTVWTEKHTYARYDRASQVKTQLWRRHSGACSRTAIHGAARSALECRHQSWVFTCERDSAVSRVTLYHLLKLFQSDTNAMLGKKTVVSEFYDEMIFQDPTAMMQQLLTTSRQLTLGAYKHETECPSHTASLGTEAPLKGRMTPGAIGRSGVVDRKKCLHNKGLYDPQRCAHSGSTVVELESKTREKLDAAKKKTSFEISELKERLKASRETINGLKSEIKKLEEDDQSKDM</sequence>
<dbReference type="InterPro" id="IPR005033">
    <property type="entry name" value="YEATS"/>
</dbReference>
<protein>
    <recommendedName>
        <fullName evidence="7">YEATS domain-containing protein</fullName>
    </recommendedName>
</protein>
<evidence type="ECO:0000313" key="9">
    <source>
        <dbReference type="Proteomes" id="UP001176940"/>
    </source>
</evidence>
<evidence type="ECO:0000256" key="1">
    <source>
        <dbReference type="ARBA" id="ARBA00023015"/>
    </source>
</evidence>
<keyword evidence="2" id="KW-0804">Transcription</keyword>
<dbReference type="PANTHER" id="PTHR47573">
    <property type="entry name" value="PROTEIN AF-9 HOMOLOG"/>
    <property type="match status" value="1"/>
</dbReference>
<evidence type="ECO:0000256" key="6">
    <source>
        <dbReference type="SAM" id="MobiDB-lite"/>
    </source>
</evidence>
<proteinExistence type="predicted"/>
<dbReference type="Gene3D" id="2.60.40.1970">
    <property type="entry name" value="YEATS domain"/>
    <property type="match status" value="2"/>
</dbReference>
<evidence type="ECO:0000256" key="5">
    <source>
        <dbReference type="SAM" id="Coils"/>
    </source>
</evidence>
<gene>
    <name evidence="8" type="ORF">RIMI_LOCUS20702489</name>
</gene>
<feature type="coiled-coil region" evidence="5">
    <location>
        <begin position="263"/>
        <end position="304"/>
    </location>
</feature>
<keyword evidence="5" id="KW-0175">Coiled coil</keyword>
<feature type="domain" description="YEATS" evidence="7">
    <location>
        <begin position="15"/>
        <end position="189"/>
    </location>
</feature>
<dbReference type="InterPro" id="IPR038704">
    <property type="entry name" value="YEAST_sf"/>
</dbReference>
<comment type="subcellular location">
    <subcellularLocation>
        <location evidence="4">Nucleus</location>
    </subcellularLocation>
</comment>